<gene>
    <name evidence="1" type="ORF">DM051_11020</name>
</gene>
<accession>A0A3T7RY90</accession>
<reference evidence="1" key="1">
    <citation type="submission" date="2018-06" db="EMBL/GenBank/DDBJ databases">
        <authorList>
            <person name="Ashton P.M."/>
            <person name="Dallman T."/>
            <person name="Nair S."/>
            <person name="De Pinna E."/>
            <person name="Peters T."/>
            <person name="Grant K."/>
        </authorList>
    </citation>
    <scope>NUCLEOTIDE SEQUENCE [LARGE SCALE GENOMIC DNA]</scope>
    <source>
        <strain evidence="1">310211</strain>
    </source>
</reference>
<dbReference type="Gene3D" id="6.10.280.50">
    <property type="match status" value="1"/>
</dbReference>
<proteinExistence type="predicted"/>
<dbReference type="InterPro" id="IPR007420">
    <property type="entry name" value="DUF465"/>
</dbReference>
<dbReference type="Proteomes" id="UP000839671">
    <property type="component" value="Unassembled WGS sequence"/>
</dbReference>
<organism evidence="1">
    <name type="scientific">Salmonella enterica I</name>
    <dbReference type="NCBI Taxonomy" id="59201"/>
    <lineage>
        <taxon>Bacteria</taxon>
        <taxon>Pseudomonadati</taxon>
        <taxon>Pseudomonadota</taxon>
        <taxon>Gammaproteobacteria</taxon>
        <taxon>Enterobacterales</taxon>
        <taxon>Enterobacteriaceae</taxon>
        <taxon>Salmonella</taxon>
    </lineage>
</organism>
<dbReference type="EMBL" id="AAAATI010000011">
    <property type="protein sequence ID" value="EAA1977825.1"/>
    <property type="molecule type" value="Genomic_DNA"/>
</dbReference>
<sequence length="78" mass="9237">MFPEYRALISRLKKDNTRFAALFHEHNILDADIKKREMVAGFSDAETETLKKKKLHIKDELYRILKSYDTKNEVTHGQ</sequence>
<protein>
    <submittedName>
        <fullName evidence="1">Uncharacterized protein</fullName>
    </submittedName>
</protein>
<evidence type="ECO:0000313" key="1">
    <source>
        <dbReference type="EMBL" id="EAA1977825.1"/>
    </source>
</evidence>
<dbReference type="Pfam" id="PF04325">
    <property type="entry name" value="DUF465"/>
    <property type="match status" value="1"/>
</dbReference>
<comment type="caution">
    <text evidence="1">The sequence shown here is derived from an EMBL/GenBank/DDBJ whole genome shotgun (WGS) entry which is preliminary data.</text>
</comment>
<dbReference type="AlphaFoldDB" id="A0A3T7RY90"/>
<dbReference type="InterPro" id="IPR038444">
    <property type="entry name" value="DUF465_sf"/>
</dbReference>
<name>A0A3T7RY90_SALET</name>